<dbReference type="Proteomes" id="UP000005632">
    <property type="component" value="Chromosome"/>
</dbReference>
<keyword evidence="6" id="KW-1185">Reference proteome</keyword>
<dbReference type="SUPFAM" id="SSF53822">
    <property type="entry name" value="Periplasmic binding protein-like I"/>
    <property type="match status" value="1"/>
</dbReference>
<dbReference type="InterPro" id="IPR046335">
    <property type="entry name" value="LacI/GalR-like_sensor"/>
</dbReference>
<dbReference type="CDD" id="cd01541">
    <property type="entry name" value="PBP1_AraR"/>
    <property type="match status" value="1"/>
</dbReference>
<evidence type="ECO:0000256" key="3">
    <source>
        <dbReference type="ARBA" id="ARBA00023163"/>
    </source>
</evidence>
<evidence type="ECO:0000256" key="2">
    <source>
        <dbReference type="ARBA" id="ARBA00023125"/>
    </source>
</evidence>
<dbReference type="GO" id="GO:0000976">
    <property type="term" value="F:transcription cis-regulatory region binding"/>
    <property type="evidence" value="ECO:0007669"/>
    <property type="project" value="TreeGrafter"/>
</dbReference>
<dbReference type="CDD" id="cd07377">
    <property type="entry name" value="WHTH_GntR"/>
    <property type="match status" value="1"/>
</dbReference>
<name>G8QV73_SPHPG</name>
<evidence type="ECO:0000256" key="1">
    <source>
        <dbReference type="ARBA" id="ARBA00023015"/>
    </source>
</evidence>
<evidence type="ECO:0000313" key="6">
    <source>
        <dbReference type="Proteomes" id="UP000005632"/>
    </source>
</evidence>
<dbReference type="KEGG" id="sgp:SpiGrapes_1499"/>
<dbReference type="Gene3D" id="3.40.50.2300">
    <property type="match status" value="2"/>
</dbReference>
<proteinExistence type="predicted"/>
<dbReference type="HOGENOM" id="CLU_037628_15_0_12"/>
<dbReference type="InterPro" id="IPR028082">
    <property type="entry name" value="Peripla_BP_I"/>
</dbReference>
<dbReference type="InterPro" id="IPR033532">
    <property type="entry name" value="AraR_ligand_bind_dom"/>
</dbReference>
<sequence length="369" mass="42361">MTPGGEKKYVMVYSYIRTYIDQKKFTMNTKIPSENFLCSKFSVSRETVRTAIKKLTEEGYLYSVQGSGTFFHKAIALSANYYRVDKKIKIGLIAQGQDFNASSNIVQGIKHILNTDSVELKIFITDNKIANERKCLESCYTGFDGLIVDGVKASILNSNLDCYSTIYEKDIRVIFFNNYYMYTPFPKVIIDDALCADTLIHKLVECGHRYVAGIFVYDNYQGIEKYKGYVRSLLKYGAVFDDKYVKWCISDETYDKKNFPKSIMRFIKSLPKATAIVCCNYMIMEMVREMMALNGKSIPGDYSLVCFDYSNTDWEETGITSSIHPGFEMGVKVGKKILEMVNDPNYKEHDYSYVFPPNIYEGTSIKDIR</sequence>
<dbReference type="EMBL" id="CP003155">
    <property type="protein sequence ID" value="AEV29309.1"/>
    <property type="molecule type" value="Genomic_DNA"/>
</dbReference>
<protein>
    <submittedName>
        <fullName evidence="5">Transcriptional regulator</fullName>
    </submittedName>
</protein>
<dbReference type="SMART" id="SM00345">
    <property type="entry name" value="HTH_GNTR"/>
    <property type="match status" value="1"/>
</dbReference>
<dbReference type="eggNOG" id="COG1609">
    <property type="taxonomic scope" value="Bacteria"/>
</dbReference>
<dbReference type="InterPro" id="IPR000524">
    <property type="entry name" value="Tscrpt_reg_HTH_GntR"/>
</dbReference>
<keyword evidence="2" id="KW-0238">DNA-binding</keyword>
<dbReference type="SUPFAM" id="SSF46785">
    <property type="entry name" value="Winged helix' DNA-binding domain"/>
    <property type="match status" value="1"/>
</dbReference>
<keyword evidence="3" id="KW-0804">Transcription</keyword>
<dbReference type="Gene3D" id="1.10.10.10">
    <property type="entry name" value="Winged helix-like DNA-binding domain superfamily/Winged helix DNA-binding domain"/>
    <property type="match status" value="1"/>
</dbReference>
<dbReference type="PRINTS" id="PR00035">
    <property type="entry name" value="HTHGNTR"/>
</dbReference>
<dbReference type="InterPro" id="IPR036388">
    <property type="entry name" value="WH-like_DNA-bd_sf"/>
</dbReference>
<organism evidence="5 6">
    <name type="scientific">Sphaerochaeta pleomorpha (strain ATCC BAA-1885 / DSM 22778 / Grapes)</name>
    <dbReference type="NCBI Taxonomy" id="158190"/>
    <lineage>
        <taxon>Bacteria</taxon>
        <taxon>Pseudomonadati</taxon>
        <taxon>Spirochaetota</taxon>
        <taxon>Spirochaetia</taxon>
        <taxon>Spirochaetales</taxon>
        <taxon>Sphaerochaetaceae</taxon>
        <taxon>Sphaerochaeta</taxon>
    </lineage>
</organism>
<dbReference type="PANTHER" id="PTHR30146">
    <property type="entry name" value="LACI-RELATED TRANSCRIPTIONAL REPRESSOR"/>
    <property type="match status" value="1"/>
</dbReference>
<evidence type="ECO:0000313" key="5">
    <source>
        <dbReference type="EMBL" id="AEV29309.1"/>
    </source>
</evidence>
<dbReference type="Pfam" id="PF00392">
    <property type="entry name" value="GntR"/>
    <property type="match status" value="1"/>
</dbReference>
<evidence type="ECO:0000259" key="4">
    <source>
        <dbReference type="PROSITE" id="PS50949"/>
    </source>
</evidence>
<accession>G8QV73</accession>
<dbReference type="Pfam" id="PF13377">
    <property type="entry name" value="Peripla_BP_3"/>
    <property type="match status" value="1"/>
</dbReference>
<dbReference type="AlphaFoldDB" id="G8QV73"/>
<keyword evidence="1" id="KW-0805">Transcription regulation</keyword>
<feature type="domain" description="HTH gntR-type" evidence="4">
    <location>
        <begin position="6"/>
        <end position="74"/>
    </location>
</feature>
<dbReference type="STRING" id="158190.SpiGrapes_1499"/>
<dbReference type="GO" id="GO:0003700">
    <property type="term" value="F:DNA-binding transcription factor activity"/>
    <property type="evidence" value="ECO:0007669"/>
    <property type="project" value="InterPro"/>
</dbReference>
<dbReference type="PANTHER" id="PTHR30146:SF109">
    <property type="entry name" value="HTH-TYPE TRANSCRIPTIONAL REGULATOR GALS"/>
    <property type="match status" value="1"/>
</dbReference>
<reference evidence="5 6" key="1">
    <citation type="submission" date="2011-11" db="EMBL/GenBank/DDBJ databases">
        <title>Complete sequence of Spirochaeta sp. grapes.</title>
        <authorList>
            <consortium name="US DOE Joint Genome Institute"/>
            <person name="Lucas S."/>
            <person name="Han J."/>
            <person name="Lapidus A."/>
            <person name="Cheng J.-F."/>
            <person name="Goodwin L."/>
            <person name="Pitluck S."/>
            <person name="Peters L."/>
            <person name="Ovchinnikova G."/>
            <person name="Munk A.C."/>
            <person name="Detter J.C."/>
            <person name="Han C."/>
            <person name="Tapia R."/>
            <person name="Land M."/>
            <person name="Hauser L."/>
            <person name="Kyrpides N."/>
            <person name="Ivanova N."/>
            <person name="Pagani I."/>
            <person name="Ritalahtilisa K."/>
            <person name="Loeffler F."/>
            <person name="Woyke T."/>
        </authorList>
    </citation>
    <scope>NUCLEOTIDE SEQUENCE [LARGE SCALE GENOMIC DNA]</scope>
    <source>
        <strain evidence="6">ATCC BAA-1885 / DSM 22778 / Grapes</strain>
    </source>
</reference>
<gene>
    <name evidence="5" type="ordered locus">SpiGrapes_1499</name>
</gene>
<dbReference type="PROSITE" id="PS50949">
    <property type="entry name" value="HTH_GNTR"/>
    <property type="match status" value="1"/>
</dbReference>
<dbReference type="InterPro" id="IPR036390">
    <property type="entry name" value="WH_DNA-bd_sf"/>
</dbReference>